<comment type="caution">
    <text evidence="8">The sequence shown here is derived from an EMBL/GenBank/DDBJ whole genome shotgun (WGS) entry which is preliminary data.</text>
</comment>
<dbReference type="InterPro" id="IPR051791">
    <property type="entry name" value="Pra-immunoreactive"/>
</dbReference>
<name>A0A9X3WE26_9BACI</name>
<comment type="subcellular location">
    <subcellularLocation>
        <location evidence="1">Cell membrane</location>
        <topology evidence="1">Multi-pass membrane protein</topology>
    </subcellularLocation>
</comment>
<dbReference type="EMBL" id="JAMQKC010000017">
    <property type="protein sequence ID" value="MDC3418002.1"/>
    <property type="molecule type" value="Genomic_DNA"/>
</dbReference>
<protein>
    <submittedName>
        <fullName evidence="8">RDD family protein</fullName>
    </submittedName>
</protein>
<keyword evidence="4 6" id="KW-1133">Transmembrane helix</keyword>
<keyword evidence="2" id="KW-1003">Cell membrane</keyword>
<dbReference type="RefSeq" id="WP_272447063.1">
    <property type="nucleotide sequence ID" value="NZ_JAMQKC010000017.1"/>
</dbReference>
<evidence type="ECO:0000256" key="2">
    <source>
        <dbReference type="ARBA" id="ARBA00022475"/>
    </source>
</evidence>
<feature type="transmembrane region" description="Helical" evidence="6">
    <location>
        <begin position="6"/>
        <end position="27"/>
    </location>
</feature>
<organism evidence="8 9">
    <name type="scientific">Aquibacillus salsiterrae</name>
    <dbReference type="NCBI Taxonomy" id="2950439"/>
    <lineage>
        <taxon>Bacteria</taxon>
        <taxon>Bacillati</taxon>
        <taxon>Bacillota</taxon>
        <taxon>Bacilli</taxon>
        <taxon>Bacillales</taxon>
        <taxon>Bacillaceae</taxon>
        <taxon>Aquibacillus</taxon>
    </lineage>
</organism>
<keyword evidence="3 6" id="KW-0812">Transmembrane</keyword>
<dbReference type="InterPro" id="IPR010432">
    <property type="entry name" value="RDD"/>
</dbReference>
<dbReference type="Pfam" id="PF06271">
    <property type="entry name" value="RDD"/>
    <property type="match status" value="1"/>
</dbReference>
<evidence type="ECO:0000313" key="8">
    <source>
        <dbReference type="EMBL" id="MDC3418002.1"/>
    </source>
</evidence>
<evidence type="ECO:0000259" key="7">
    <source>
        <dbReference type="Pfam" id="PF06271"/>
    </source>
</evidence>
<evidence type="ECO:0000256" key="6">
    <source>
        <dbReference type="SAM" id="Phobius"/>
    </source>
</evidence>
<dbReference type="GO" id="GO:0005886">
    <property type="term" value="C:plasma membrane"/>
    <property type="evidence" value="ECO:0007669"/>
    <property type="project" value="UniProtKB-SubCell"/>
</dbReference>
<keyword evidence="5 6" id="KW-0472">Membrane</keyword>
<feature type="transmembrane region" description="Helical" evidence="6">
    <location>
        <begin position="93"/>
        <end position="110"/>
    </location>
</feature>
<sequence>MEKAGFWIRAIALIIDSILVGILDWIISAVFGANNDPNQLVSIIISLVIAIGYYVWFQSFNNGQTFGKKIMGIRVTKLDGERVGFGNMFLREIIGKFLSALTLFIGYIIAASPKKRALHDYVAGTMVVRTE</sequence>
<evidence type="ECO:0000256" key="4">
    <source>
        <dbReference type="ARBA" id="ARBA00022989"/>
    </source>
</evidence>
<evidence type="ECO:0000313" key="9">
    <source>
        <dbReference type="Proteomes" id="UP001145069"/>
    </source>
</evidence>
<dbReference type="PANTHER" id="PTHR36115:SF9">
    <property type="entry name" value="LMO1584 PROTEIN"/>
    <property type="match status" value="1"/>
</dbReference>
<reference evidence="8" key="1">
    <citation type="submission" date="2022-06" db="EMBL/GenBank/DDBJ databases">
        <title>Aquibacillus sp. a new bacterium isolated from soil saline samples.</title>
        <authorList>
            <person name="Galisteo C."/>
            <person name="De La Haba R."/>
            <person name="Sanchez-Porro C."/>
            <person name="Ventosa A."/>
        </authorList>
    </citation>
    <scope>NUCLEOTIDE SEQUENCE</scope>
    <source>
        <strain evidence="8">3ASR75-54</strain>
    </source>
</reference>
<evidence type="ECO:0000256" key="3">
    <source>
        <dbReference type="ARBA" id="ARBA00022692"/>
    </source>
</evidence>
<keyword evidence="9" id="KW-1185">Reference proteome</keyword>
<proteinExistence type="predicted"/>
<feature type="transmembrane region" description="Helical" evidence="6">
    <location>
        <begin position="39"/>
        <end position="57"/>
    </location>
</feature>
<accession>A0A9X3WE26</accession>
<evidence type="ECO:0000256" key="1">
    <source>
        <dbReference type="ARBA" id="ARBA00004651"/>
    </source>
</evidence>
<feature type="domain" description="RDD" evidence="7">
    <location>
        <begin position="4"/>
        <end position="124"/>
    </location>
</feature>
<dbReference type="Proteomes" id="UP001145069">
    <property type="component" value="Unassembled WGS sequence"/>
</dbReference>
<evidence type="ECO:0000256" key="5">
    <source>
        <dbReference type="ARBA" id="ARBA00023136"/>
    </source>
</evidence>
<dbReference type="AlphaFoldDB" id="A0A9X3WE26"/>
<gene>
    <name evidence="8" type="ORF">NC799_13985</name>
</gene>
<dbReference type="PANTHER" id="PTHR36115">
    <property type="entry name" value="PROLINE-RICH ANTIGEN HOMOLOG-RELATED"/>
    <property type="match status" value="1"/>
</dbReference>